<keyword evidence="2 8" id="KW-0169">Cobalamin biosynthesis</keyword>
<keyword evidence="5 8" id="KW-0067">ATP-binding</keyword>
<dbReference type="OrthoDB" id="9764035at2"/>
<dbReference type="RefSeq" id="WP_014809417.1">
    <property type="nucleotide sequence ID" value="NC_018025.1"/>
</dbReference>
<dbReference type="EMBL" id="CP003360">
    <property type="protein sequence ID" value="AFM24269.1"/>
    <property type="molecule type" value="Genomic_DNA"/>
</dbReference>
<evidence type="ECO:0000256" key="4">
    <source>
        <dbReference type="ARBA" id="ARBA00022741"/>
    </source>
</evidence>
<name>I4C3X8_DESTA</name>
<dbReference type="SUPFAM" id="SSF52540">
    <property type="entry name" value="P-loop containing nucleoside triphosphate hydrolases"/>
    <property type="match status" value="1"/>
</dbReference>
<evidence type="ECO:0000259" key="9">
    <source>
        <dbReference type="Pfam" id="PF01656"/>
    </source>
</evidence>
<dbReference type="NCBIfam" id="NF002204">
    <property type="entry name" value="PRK01077.1"/>
    <property type="match status" value="1"/>
</dbReference>
<dbReference type="InterPro" id="IPR029062">
    <property type="entry name" value="Class_I_gatase-like"/>
</dbReference>
<dbReference type="NCBIfam" id="TIGR00379">
    <property type="entry name" value="cobB"/>
    <property type="match status" value="1"/>
</dbReference>
<dbReference type="GO" id="GO:0005524">
    <property type="term" value="F:ATP binding"/>
    <property type="evidence" value="ECO:0007669"/>
    <property type="project" value="UniProtKB-UniRule"/>
</dbReference>
<dbReference type="CDD" id="cd03130">
    <property type="entry name" value="GATase1_CobB"/>
    <property type="match status" value="1"/>
</dbReference>
<keyword evidence="3 8" id="KW-0436">Ligase</keyword>
<evidence type="ECO:0000256" key="5">
    <source>
        <dbReference type="ARBA" id="ARBA00022840"/>
    </source>
</evidence>
<feature type="active site" description="Nucleophile" evidence="8">
    <location>
        <position position="337"/>
    </location>
</feature>
<dbReference type="HOGENOM" id="CLU_022752_2_1_7"/>
<comment type="miscellaneous">
    <text evidence="8">The a and c carboxylates of cobyrinate are activated for nucleophilic attack via formation of a phosphorylated intermediate by ATP. CbiA catalyzes first the amidation of the c-carboxylate, and then that of the a-carboxylate.</text>
</comment>
<dbReference type="UniPathway" id="UPA00148">
    <property type="reaction ID" value="UER00231"/>
</dbReference>
<keyword evidence="7 8" id="KW-0315">Glutamine amidotransferase</keyword>
<dbReference type="InterPro" id="IPR002586">
    <property type="entry name" value="CobQ/CobB/MinD/ParA_Nub-bd_dom"/>
</dbReference>
<comment type="similarity">
    <text evidence="8">Belongs to the CobB/CbiA family.</text>
</comment>
<organism evidence="11 12">
    <name type="scientific">Desulfomonile tiedjei (strain ATCC 49306 / DSM 6799 / DCB-1)</name>
    <dbReference type="NCBI Taxonomy" id="706587"/>
    <lineage>
        <taxon>Bacteria</taxon>
        <taxon>Pseudomonadati</taxon>
        <taxon>Thermodesulfobacteriota</taxon>
        <taxon>Desulfomonilia</taxon>
        <taxon>Desulfomonilales</taxon>
        <taxon>Desulfomonilaceae</taxon>
        <taxon>Desulfomonile</taxon>
    </lineage>
</organism>
<dbReference type="Pfam" id="PF01656">
    <property type="entry name" value="CbiA"/>
    <property type="match status" value="1"/>
</dbReference>
<dbReference type="InterPro" id="IPR027417">
    <property type="entry name" value="P-loop_NTPase"/>
</dbReference>
<feature type="site" description="Increases nucleophilicity of active site Cys" evidence="8">
    <location>
        <position position="440"/>
    </location>
</feature>
<evidence type="ECO:0000256" key="6">
    <source>
        <dbReference type="ARBA" id="ARBA00022842"/>
    </source>
</evidence>
<evidence type="ECO:0000256" key="3">
    <source>
        <dbReference type="ARBA" id="ARBA00022598"/>
    </source>
</evidence>
<comment type="domain">
    <text evidence="8">Comprises of two domains. The C-terminal domain contains the binding site for glutamine and catalyzes the hydrolysis of this substrate to glutamate and ammonia. The N-terminal domain is anticipated to bind ATP and cobyrinate and catalyzes the ultimate synthesis of the diamide product. The ammonia produced via the glutaminase domain is probably translocated to the adjacent domain via a molecular tunnel, where it reacts with an activated intermediate.</text>
</comment>
<evidence type="ECO:0000313" key="12">
    <source>
        <dbReference type="Proteomes" id="UP000006055"/>
    </source>
</evidence>
<dbReference type="SUPFAM" id="SSF52317">
    <property type="entry name" value="Class I glutamine amidotransferase-like"/>
    <property type="match status" value="1"/>
</dbReference>
<dbReference type="PROSITE" id="PS51274">
    <property type="entry name" value="GATASE_COBBQ"/>
    <property type="match status" value="1"/>
</dbReference>
<evidence type="ECO:0000256" key="2">
    <source>
        <dbReference type="ARBA" id="ARBA00022573"/>
    </source>
</evidence>
<dbReference type="PANTHER" id="PTHR43873">
    <property type="entry name" value="COBYRINATE A,C-DIAMIDE SYNTHASE"/>
    <property type="match status" value="1"/>
</dbReference>
<keyword evidence="6 8" id="KW-0460">Magnesium</keyword>
<evidence type="ECO:0000256" key="1">
    <source>
        <dbReference type="ARBA" id="ARBA00001946"/>
    </source>
</evidence>
<protein>
    <recommendedName>
        <fullName evidence="8">Cobyrinate a,c-diamide synthase</fullName>
        <ecNumber evidence="8">6.3.5.11</ecNumber>
    </recommendedName>
    <alternativeName>
        <fullName evidence="8">Cobyrinic acid a,c-diamide synthetase</fullName>
    </alternativeName>
</protein>
<dbReference type="STRING" id="706587.Desti_1558"/>
<feature type="domain" description="CobQ/CobB/MinD/ParA nucleotide binding" evidence="9">
    <location>
        <begin position="10"/>
        <end position="184"/>
    </location>
</feature>
<comment type="cofactor">
    <cofactor evidence="1 8">
        <name>Mg(2+)</name>
        <dbReference type="ChEBI" id="CHEBI:18420"/>
    </cofactor>
</comment>
<gene>
    <name evidence="8" type="primary">cbiA</name>
    <name evidence="11" type="ordered locus">Desti_1558</name>
</gene>
<sequence length="474" mass="51942">MASSIRTPRIVLAALRGGAGKTLLSVGIVAALRKRGCRIGVFKKGPDYIDAGWLGLAADAVCHNLDPYLFSRETLLSSFLEKSQGMEIAIIEGNRGLFDGVDAQGSFSTAELSKTLKAPAILIIDTTKMTRTAAALALGCCALDPSLELKGIILNRVGGSRHERVVTEAIEHAVSVPVIGCVRKLSLDNFPQRHLGLLPLHEHPGALDFIRDAAAVAEQSINLDRLVDIAGQAGELALEQLSLPNRRSDHYSGIRIGVIRDSAFQFYYPENLEALSNQGAELVFISALKPEALPDVHAVYIGGGFPETHAEQLAENTIFKRSLYEAVERGLPVYAECGGLMYLCRTLRIDERVYPMTGVFQVDTVLERKPQGLGYIQVEVTGANPFFRKGDRLTGHEFHYSSLRGRLPDWMYSFAVLRGQGMDGRRDGLCRLNALGTYMHLHALGEPRWAQGLLRKAAEFKISCEDSRRLAMTL</sequence>
<evidence type="ECO:0000313" key="11">
    <source>
        <dbReference type="EMBL" id="AFM24269.1"/>
    </source>
</evidence>
<dbReference type="GO" id="GO:0042242">
    <property type="term" value="F:cobyrinic acid a,c-diamide synthase activity"/>
    <property type="evidence" value="ECO:0007669"/>
    <property type="project" value="UniProtKB-UniRule"/>
</dbReference>
<dbReference type="HAMAP" id="MF_00027">
    <property type="entry name" value="CobB_CbiA"/>
    <property type="match status" value="1"/>
</dbReference>
<dbReference type="Proteomes" id="UP000006055">
    <property type="component" value="Chromosome"/>
</dbReference>
<dbReference type="GO" id="GO:0009236">
    <property type="term" value="P:cobalamin biosynthetic process"/>
    <property type="evidence" value="ECO:0007669"/>
    <property type="project" value="UniProtKB-UniRule"/>
</dbReference>
<reference evidence="12" key="1">
    <citation type="submission" date="2012-06" db="EMBL/GenBank/DDBJ databases">
        <title>Complete sequence of chromosome of Desulfomonile tiedjei DSM 6799.</title>
        <authorList>
            <person name="Lucas S."/>
            <person name="Copeland A."/>
            <person name="Lapidus A."/>
            <person name="Glavina del Rio T."/>
            <person name="Dalin E."/>
            <person name="Tice H."/>
            <person name="Bruce D."/>
            <person name="Goodwin L."/>
            <person name="Pitluck S."/>
            <person name="Peters L."/>
            <person name="Ovchinnikova G."/>
            <person name="Zeytun A."/>
            <person name="Lu M."/>
            <person name="Kyrpides N."/>
            <person name="Mavromatis K."/>
            <person name="Ivanova N."/>
            <person name="Brettin T."/>
            <person name="Detter J.C."/>
            <person name="Han C."/>
            <person name="Larimer F."/>
            <person name="Land M."/>
            <person name="Hauser L."/>
            <person name="Markowitz V."/>
            <person name="Cheng J.-F."/>
            <person name="Hugenholtz P."/>
            <person name="Woyke T."/>
            <person name="Wu D."/>
            <person name="Spring S."/>
            <person name="Schroeder M."/>
            <person name="Brambilla E."/>
            <person name="Klenk H.-P."/>
            <person name="Eisen J.A."/>
        </authorList>
    </citation>
    <scope>NUCLEOTIDE SEQUENCE [LARGE SCALE GENOMIC DNA]</scope>
    <source>
        <strain evidence="12">ATCC 49306 / DSM 6799 / DCB-1</strain>
    </source>
</reference>
<accession>I4C3X8</accession>
<keyword evidence="12" id="KW-1185">Reference proteome</keyword>
<evidence type="ECO:0000256" key="8">
    <source>
        <dbReference type="HAMAP-Rule" id="MF_00027"/>
    </source>
</evidence>
<dbReference type="eggNOG" id="COG1797">
    <property type="taxonomic scope" value="Bacteria"/>
</dbReference>
<dbReference type="Gene3D" id="3.40.50.300">
    <property type="entry name" value="P-loop containing nucleotide triphosphate hydrolases"/>
    <property type="match status" value="1"/>
</dbReference>
<dbReference type="Pfam" id="PF07685">
    <property type="entry name" value="GATase_3"/>
    <property type="match status" value="1"/>
</dbReference>
<proteinExistence type="inferred from homology"/>
<comment type="function">
    <text evidence="8">Catalyzes the ATP-dependent amidation of the two carboxylate groups at positions a and c of cobyrinate, using either L-glutamine or ammonia as the nitrogen source.</text>
</comment>
<dbReference type="AlphaFoldDB" id="I4C3X8"/>
<evidence type="ECO:0000259" key="10">
    <source>
        <dbReference type="Pfam" id="PF07685"/>
    </source>
</evidence>
<dbReference type="InterPro" id="IPR011698">
    <property type="entry name" value="GATase_3"/>
</dbReference>
<dbReference type="PANTHER" id="PTHR43873:SF1">
    <property type="entry name" value="COBYRINATE A,C-DIAMIDE SYNTHASE"/>
    <property type="match status" value="1"/>
</dbReference>
<dbReference type="InterPro" id="IPR004484">
    <property type="entry name" value="CbiA/CobB_synth"/>
</dbReference>
<evidence type="ECO:0000256" key="7">
    <source>
        <dbReference type="ARBA" id="ARBA00022962"/>
    </source>
</evidence>
<comment type="pathway">
    <text evidence="8">Cofactor biosynthesis; adenosylcobalamin biosynthesis; cob(II)yrinate a,c-diamide from sirohydrochlorin (anaerobic route): step 10/10.</text>
</comment>
<dbReference type="Gene3D" id="3.40.50.880">
    <property type="match status" value="1"/>
</dbReference>
<keyword evidence="4 8" id="KW-0547">Nucleotide-binding</keyword>
<dbReference type="EC" id="6.3.5.11" evidence="8"/>
<dbReference type="KEGG" id="dti:Desti_1558"/>
<dbReference type="PATRIC" id="fig|706587.4.peg.1787"/>
<feature type="domain" description="CobB/CobQ-like glutamine amidotransferase" evidence="10">
    <location>
        <begin position="255"/>
        <end position="445"/>
    </location>
</feature>
<comment type="catalytic activity">
    <reaction evidence="8">
        <text>cob(II)yrinate + 2 L-glutamine + 2 ATP + 2 H2O = cob(II)yrinate a,c diamide + 2 L-glutamate + 2 ADP + 2 phosphate + 2 H(+)</text>
        <dbReference type="Rhea" id="RHEA:26289"/>
        <dbReference type="ChEBI" id="CHEBI:15377"/>
        <dbReference type="ChEBI" id="CHEBI:15378"/>
        <dbReference type="ChEBI" id="CHEBI:29985"/>
        <dbReference type="ChEBI" id="CHEBI:30616"/>
        <dbReference type="ChEBI" id="CHEBI:43474"/>
        <dbReference type="ChEBI" id="CHEBI:58359"/>
        <dbReference type="ChEBI" id="CHEBI:58537"/>
        <dbReference type="ChEBI" id="CHEBI:58894"/>
        <dbReference type="ChEBI" id="CHEBI:456216"/>
        <dbReference type="EC" id="6.3.5.11"/>
    </reaction>
</comment>